<gene>
    <name evidence="1" type="ORF">HA299_03725</name>
</gene>
<dbReference type="RefSeq" id="WP_042685652.1">
    <property type="nucleotide sequence ID" value="NZ_DUIH01000012.1"/>
</dbReference>
<dbReference type="EMBL" id="DUIH01000012">
    <property type="protein sequence ID" value="HIH69716.1"/>
    <property type="molecule type" value="Genomic_DNA"/>
</dbReference>
<evidence type="ECO:0000313" key="1">
    <source>
        <dbReference type="EMBL" id="HIH69716.1"/>
    </source>
</evidence>
<dbReference type="AlphaFoldDB" id="A0A832RWM3"/>
<name>A0A832RWM3_9EURY</name>
<proteinExistence type="predicted"/>
<protein>
    <recommendedName>
        <fullName evidence="3">Single-stranded DNA-binding protein</fullName>
    </recommendedName>
</protein>
<comment type="caution">
    <text evidence="1">The sequence shown here is derived from an EMBL/GenBank/DDBJ whole genome shotgun (WGS) entry which is preliminary data.</text>
</comment>
<dbReference type="Proteomes" id="UP000600363">
    <property type="component" value="Unassembled WGS sequence"/>
</dbReference>
<reference evidence="1" key="1">
    <citation type="journal article" date="2020" name="bioRxiv">
        <title>A rank-normalized archaeal taxonomy based on genome phylogeny resolves widespread incomplete and uneven classifications.</title>
        <authorList>
            <person name="Rinke C."/>
            <person name="Chuvochina M."/>
            <person name="Mussig A.J."/>
            <person name="Chaumeil P.-A."/>
            <person name="Waite D.W."/>
            <person name="Whitman W.B."/>
            <person name="Parks D.H."/>
            <person name="Hugenholtz P."/>
        </authorList>
    </citation>
    <scope>NUCLEOTIDE SEQUENCE</scope>
    <source>
        <strain evidence="1">UBA12518</strain>
    </source>
</reference>
<evidence type="ECO:0008006" key="3">
    <source>
        <dbReference type="Google" id="ProtNLM"/>
    </source>
</evidence>
<evidence type="ECO:0000313" key="2">
    <source>
        <dbReference type="Proteomes" id="UP000600363"/>
    </source>
</evidence>
<accession>A0A832RWM3</accession>
<sequence>MTLQKLSLADCIRNLKEGINDFYVEVEVLNVERRMITSKGNIFVRALIKEGDTIATLVVWSSVKNTKNIEVIERNPARIRIIRPIKPSEWGTKDYNVDIWAHENITKIEEI</sequence>
<organism evidence="1 2">
    <name type="scientific">Methermicoccus shengliensis</name>
    <dbReference type="NCBI Taxonomy" id="660064"/>
    <lineage>
        <taxon>Archaea</taxon>
        <taxon>Methanobacteriati</taxon>
        <taxon>Methanobacteriota</taxon>
        <taxon>Stenosarchaea group</taxon>
        <taxon>Methanomicrobia</taxon>
        <taxon>Methanosarcinales</taxon>
        <taxon>Methermicoccaceae</taxon>
        <taxon>Methermicoccus</taxon>
    </lineage>
</organism>